<evidence type="ECO:0000313" key="9">
    <source>
        <dbReference type="EMBL" id="GFM32473.1"/>
    </source>
</evidence>
<comment type="caution">
    <text evidence="9">The sequence shown here is derived from an EMBL/GenBank/DDBJ whole genome shotgun (WGS) entry which is preliminary data.</text>
</comment>
<feature type="domain" description="Siroheme decarboxylase AsnC-like ligand binding" evidence="7">
    <location>
        <begin position="66"/>
        <end position="152"/>
    </location>
</feature>
<comment type="similarity">
    <text evidence="4">Belongs to the Ahb/Nir family.</text>
</comment>
<dbReference type="InterPro" id="IPR053953">
    <property type="entry name" value="NirdL-like_HTH"/>
</dbReference>
<protein>
    <recommendedName>
        <fullName evidence="5">siroheme decarboxylase</fullName>
        <ecNumber evidence="5">4.1.1.111</ecNumber>
    </recommendedName>
</protein>
<dbReference type="Proteomes" id="UP000503840">
    <property type="component" value="Unassembled WGS sequence"/>
</dbReference>
<dbReference type="InterPro" id="IPR040523">
    <property type="entry name" value="AsnC_trans_reg2"/>
</dbReference>
<dbReference type="RefSeq" id="WP_174404181.1">
    <property type="nucleotide sequence ID" value="NZ_BLVO01000012.1"/>
</dbReference>
<evidence type="ECO:0000256" key="5">
    <source>
        <dbReference type="ARBA" id="ARBA00023471"/>
    </source>
</evidence>
<dbReference type="SMART" id="SM00344">
    <property type="entry name" value="HTH_ASNC"/>
    <property type="match status" value="1"/>
</dbReference>
<evidence type="ECO:0000256" key="4">
    <source>
        <dbReference type="ARBA" id="ARBA00023457"/>
    </source>
</evidence>
<evidence type="ECO:0000256" key="3">
    <source>
        <dbReference type="ARBA" id="ARBA00023239"/>
    </source>
</evidence>
<gene>
    <name evidence="9" type="ORF">DSM101010T_08380</name>
</gene>
<proteinExistence type="inferred from homology"/>
<reference evidence="9 10" key="1">
    <citation type="submission" date="2020-05" db="EMBL/GenBank/DDBJ databases">
        <title>Draft genome sequence of Desulfovibrio sp. strain HN2T.</title>
        <authorList>
            <person name="Ueno A."/>
            <person name="Tamazawa S."/>
            <person name="Tamamura S."/>
            <person name="Murakami T."/>
            <person name="Kiyama T."/>
            <person name="Inomata H."/>
            <person name="Amano Y."/>
            <person name="Miyakawa K."/>
            <person name="Tamaki H."/>
            <person name="Naganuma T."/>
            <person name="Kaneko K."/>
        </authorList>
    </citation>
    <scope>NUCLEOTIDE SEQUENCE [LARGE SCALE GENOMIC DNA]</scope>
    <source>
        <strain evidence="9 10">HN2</strain>
    </source>
</reference>
<dbReference type="PANTHER" id="PTHR43413">
    <property type="entry name" value="TRANSCRIPTIONAL REGULATOR, ASNC FAMILY"/>
    <property type="match status" value="1"/>
</dbReference>
<dbReference type="InterPro" id="IPR019888">
    <property type="entry name" value="Tscrpt_reg_AsnC-like"/>
</dbReference>
<dbReference type="Gene3D" id="3.30.70.3460">
    <property type="match status" value="1"/>
</dbReference>
<keyword evidence="10" id="KW-1185">Reference proteome</keyword>
<dbReference type="AlphaFoldDB" id="A0A7J0BFI7"/>
<dbReference type="UniPathway" id="UPA00252"/>
<evidence type="ECO:0000313" key="10">
    <source>
        <dbReference type="Proteomes" id="UP000503840"/>
    </source>
</evidence>
<dbReference type="Pfam" id="PF17805">
    <property type="entry name" value="AsnC_trans_reg2"/>
    <property type="match status" value="1"/>
</dbReference>
<evidence type="ECO:0000256" key="1">
    <source>
        <dbReference type="ARBA" id="ARBA00004744"/>
    </source>
</evidence>
<evidence type="ECO:0000256" key="2">
    <source>
        <dbReference type="ARBA" id="ARBA00023133"/>
    </source>
</evidence>
<dbReference type="GO" id="GO:0006783">
    <property type="term" value="P:heme biosynthetic process"/>
    <property type="evidence" value="ECO:0007669"/>
    <property type="project" value="UniProtKB-KW"/>
</dbReference>
<sequence>MVKTTFTDIEKKILHIVQADLPDSLTPYADIAKEVGTDEATVLNLINQMKDEGTIRRFGVSLKHQKAGYSHNAMVSWIIDEDRVDAAGEQAAKHPLISHVYYRPSSHPEWPYTLYTMIHGRHENEYREVIEQLRQETELEVFAVLSSLKELKKISMTYF</sequence>
<name>A0A7J0BFI7_9BACT</name>
<dbReference type="SUPFAM" id="SSF46785">
    <property type="entry name" value="Winged helix' DNA-binding domain"/>
    <property type="match status" value="1"/>
</dbReference>
<dbReference type="Pfam" id="PF22451">
    <property type="entry name" value="NirdL-like_HTH"/>
    <property type="match status" value="1"/>
</dbReference>
<evidence type="ECO:0000259" key="8">
    <source>
        <dbReference type="Pfam" id="PF22451"/>
    </source>
</evidence>
<dbReference type="GO" id="GO:0016829">
    <property type="term" value="F:lyase activity"/>
    <property type="evidence" value="ECO:0007669"/>
    <property type="project" value="UniProtKB-KW"/>
</dbReference>
<evidence type="ECO:0000256" key="6">
    <source>
        <dbReference type="ARBA" id="ARBA00048470"/>
    </source>
</evidence>
<organism evidence="9 10">
    <name type="scientific">Desulfovibrio subterraneus</name>
    <dbReference type="NCBI Taxonomy" id="2718620"/>
    <lineage>
        <taxon>Bacteria</taxon>
        <taxon>Pseudomonadati</taxon>
        <taxon>Thermodesulfobacteriota</taxon>
        <taxon>Desulfovibrionia</taxon>
        <taxon>Desulfovibrionales</taxon>
        <taxon>Desulfovibrionaceae</taxon>
        <taxon>Desulfovibrio</taxon>
    </lineage>
</organism>
<feature type="domain" description="Siroheme decarboxylase NirL-like HTH" evidence="8">
    <location>
        <begin position="10"/>
        <end position="56"/>
    </location>
</feature>
<dbReference type="EC" id="4.1.1.111" evidence="5"/>
<comment type="catalytic activity">
    <reaction evidence="6">
        <text>siroheme + 2 H(+) = 12,18-didecarboxysiroheme + 2 CO2</text>
        <dbReference type="Rhea" id="RHEA:19093"/>
        <dbReference type="ChEBI" id="CHEBI:15378"/>
        <dbReference type="ChEBI" id="CHEBI:16526"/>
        <dbReference type="ChEBI" id="CHEBI:60052"/>
        <dbReference type="ChEBI" id="CHEBI:140497"/>
        <dbReference type="EC" id="4.1.1.111"/>
    </reaction>
</comment>
<comment type="pathway">
    <text evidence="1">Porphyrin-containing compound metabolism; protoheme biosynthesis.</text>
</comment>
<dbReference type="PANTHER" id="PTHR43413:SF1">
    <property type="entry name" value="SIROHEME DECARBOXYLASE NIRL SUBUNIT"/>
    <property type="match status" value="1"/>
</dbReference>
<evidence type="ECO:0000259" key="7">
    <source>
        <dbReference type="Pfam" id="PF17805"/>
    </source>
</evidence>
<dbReference type="InterPro" id="IPR036390">
    <property type="entry name" value="WH_DNA-bd_sf"/>
</dbReference>
<keyword evidence="2" id="KW-0350">Heme biosynthesis</keyword>
<accession>A0A7J0BFI7</accession>
<dbReference type="InterPro" id="IPR050684">
    <property type="entry name" value="HTH-Siroheme_Decarb"/>
</dbReference>
<keyword evidence="3" id="KW-0456">Lyase</keyword>
<dbReference type="EMBL" id="BLVO01000012">
    <property type="protein sequence ID" value="GFM32473.1"/>
    <property type="molecule type" value="Genomic_DNA"/>
</dbReference>